<dbReference type="PROSITE" id="PS50943">
    <property type="entry name" value="HTH_CROC1"/>
    <property type="match status" value="1"/>
</dbReference>
<protein>
    <submittedName>
        <fullName evidence="3">Helix-turn-helix transcriptional regulator</fullName>
    </submittedName>
</protein>
<evidence type="ECO:0000256" key="1">
    <source>
        <dbReference type="ARBA" id="ARBA00023125"/>
    </source>
</evidence>
<keyword evidence="4" id="KW-1185">Reference proteome</keyword>
<evidence type="ECO:0000259" key="2">
    <source>
        <dbReference type="PROSITE" id="PS50943"/>
    </source>
</evidence>
<accession>A0ABW2RQE4</accession>
<reference evidence="4" key="1">
    <citation type="journal article" date="2019" name="Int. J. Syst. Evol. Microbiol.">
        <title>The Global Catalogue of Microorganisms (GCM) 10K type strain sequencing project: providing services to taxonomists for standard genome sequencing and annotation.</title>
        <authorList>
            <consortium name="The Broad Institute Genomics Platform"/>
            <consortium name="The Broad Institute Genome Sequencing Center for Infectious Disease"/>
            <person name="Wu L."/>
            <person name="Ma J."/>
        </authorList>
    </citation>
    <scope>NUCLEOTIDE SEQUENCE [LARGE SCALE GENOMIC DNA]</scope>
    <source>
        <strain evidence="4">CGMCC 1.12942</strain>
    </source>
</reference>
<dbReference type="InterPro" id="IPR001387">
    <property type="entry name" value="Cro/C1-type_HTH"/>
</dbReference>
<dbReference type="RefSeq" id="WP_379867613.1">
    <property type="nucleotide sequence ID" value="NZ_JBHTBW010000083.1"/>
</dbReference>
<dbReference type="Gene3D" id="1.10.260.40">
    <property type="entry name" value="lambda repressor-like DNA-binding domains"/>
    <property type="match status" value="1"/>
</dbReference>
<comment type="caution">
    <text evidence="3">The sequence shown here is derived from an EMBL/GenBank/DDBJ whole genome shotgun (WGS) entry which is preliminary data.</text>
</comment>
<evidence type="ECO:0000313" key="3">
    <source>
        <dbReference type="EMBL" id="MFC7443284.1"/>
    </source>
</evidence>
<gene>
    <name evidence="3" type="ORF">ACFQNG_19650</name>
</gene>
<dbReference type="EMBL" id="JBHTBW010000083">
    <property type="protein sequence ID" value="MFC7443284.1"/>
    <property type="molecule type" value="Genomic_DNA"/>
</dbReference>
<dbReference type="InterPro" id="IPR010982">
    <property type="entry name" value="Lambda_DNA-bd_dom_sf"/>
</dbReference>
<dbReference type="SMART" id="SM00530">
    <property type="entry name" value="HTH_XRE"/>
    <property type="match status" value="1"/>
</dbReference>
<feature type="domain" description="HTH cro/C1-type" evidence="2">
    <location>
        <begin position="9"/>
        <end position="63"/>
    </location>
</feature>
<proteinExistence type="predicted"/>
<dbReference type="Proteomes" id="UP001596500">
    <property type="component" value="Unassembled WGS sequence"/>
</dbReference>
<name>A0ABW2RQE4_9BACL</name>
<dbReference type="PANTHER" id="PTHR46558">
    <property type="entry name" value="TRACRIPTIONAL REGULATORY PROTEIN-RELATED-RELATED"/>
    <property type="match status" value="1"/>
</dbReference>
<dbReference type="PANTHER" id="PTHR46558:SF4">
    <property type="entry name" value="DNA-BIDING PHAGE PROTEIN"/>
    <property type="match status" value="1"/>
</dbReference>
<dbReference type="CDD" id="cd00093">
    <property type="entry name" value="HTH_XRE"/>
    <property type="match status" value="1"/>
</dbReference>
<evidence type="ECO:0000313" key="4">
    <source>
        <dbReference type="Proteomes" id="UP001596500"/>
    </source>
</evidence>
<dbReference type="Pfam" id="PF01381">
    <property type="entry name" value="HTH_3"/>
    <property type="match status" value="1"/>
</dbReference>
<organism evidence="3 4">
    <name type="scientific">Laceyella putida</name>
    <dbReference type="NCBI Taxonomy" id="110101"/>
    <lineage>
        <taxon>Bacteria</taxon>
        <taxon>Bacillati</taxon>
        <taxon>Bacillota</taxon>
        <taxon>Bacilli</taxon>
        <taxon>Bacillales</taxon>
        <taxon>Thermoactinomycetaceae</taxon>
        <taxon>Laceyella</taxon>
    </lineage>
</organism>
<keyword evidence="1" id="KW-0238">DNA-binding</keyword>
<sequence>MEELVLKRLVEIRSQRGLTQEQVAQRLMVHKSTYNRMESGGIKIKIIDIPRIAEALGMTVDELNKALFSALGVA</sequence>
<dbReference type="SUPFAM" id="SSF47413">
    <property type="entry name" value="lambda repressor-like DNA-binding domains"/>
    <property type="match status" value="1"/>
</dbReference>